<sequence length="171" mass="18952">MGHYLNAGGAAPLVVLVIVLAAEIGASFYGATASQLDREGVMAQATVLSIEQEVEVQRRPGQIGEIEIVHTYIDYEFQTKAGEIVQDQSKSQNLSQIPDVGSFFTVRYARSDPSVHETRVGHFQSNTDALHWISLFFAGVSLLCVAVFFKIAVRNYRRPEERRHRAEASQA</sequence>
<comment type="caution">
    <text evidence="2">The sequence shown here is derived from an EMBL/GenBank/DDBJ whole genome shotgun (WGS) entry which is preliminary data.</text>
</comment>
<proteinExistence type="predicted"/>
<evidence type="ECO:0000256" key="1">
    <source>
        <dbReference type="SAM" id="Phobius"/>
    </source>
</evidence>
<dbReference type="Proteomes" id="UP001158067">
    <property type="component" value="Unassembled WGS sequence"/>
</dbReference>
<gene>
    <name evidence="2" type="ORF">SAMN06265222_102374</name>
</gene>
<evidence type="ECO:0000313" key="2">
    <source>
        <dbReference type="EMBL" id="SMP47997.1"/>
    </source>
</evidence>
<accession>A0ABY1PVF0</accession>
<keyword evidence="1" id="KW-1133">Transmembrane helix</keyword>
<keyword evidence="1" id="KW-0472">Membrane</keyword>
<keyword evidence="3" id="KW-1185">Reference proteome</keyword>
<dbReference type="EMBL" id="FXUG01000002">
    <property type="protein sequence ID" value="SMP47997.1"/>
    <property type="molecule type" value="Genomic_DNA"/>
</dbReference>
<organism evidence="2 3">
    <name type="scientific">Neorhodopirellula lusitana</name>
    <dbReference type="NCBI Taxonomy" id="445327"/>
    <lineage>
        <taxon>Bacteria</taxon>
        <taxon>Pseudomonadati</taxon>
        <taxon>Planctomycetota</taxon>
        <taxon>Planctomycetia</taxon>
        <taxon>Pirellulales</taxon>
        <taxon>Pirellulaceae</taxon>
        <taxon>Neorhodopirellula</taxon>
    </lineage>
</organism>
<evidence type="ECO:0000313" key="3">
    <source>
        <dbReference type="Proteomes" id="UP001158067"/>
    </source>
</evidence>
<protein>
    <recommendedName>
        <fullName evidence="4">DUF3592 domain-containing protein</fullName>
    </recommendedName>
</protein>
<feature type="transmembrane region" description="Helical" evidence="1">
    <location>
        <begin position="129"/>
        <end position="153"/>
    </location>
</feature>
<evidence type="ECO:0008006" key="4">
    <source>
        <dbReference type="Google" id="ProtNLM"/>
    </source>
</evidence>
<name>A0ABY1PVF0_9BACT</name>
<keyword evidence="1" id="KW-0812">Transmembrane</keyword>
<reference evidence="2 3" key="1">
    <citation type="submission" date="2017-05" db="EMBL/GenBank/DDBJ databases">
        <authorList>
            <person name="Varghese N."/>
            <person name="Submissions S."/>
        </authorList>
    </citation>
    <scope>NUCLEOTIDE SEQUENCE [LARGE SCALE GENOMIC DNA]</scope>
    <source>
        <strain evidence="2 3">DSM 25457</strain>
    </source>
</reference>